<proteinExistence type="predicted"/>
<sequence length="263" mass="30069">MISILIPTINNTECLKLCINYLEKHTKSAFEILIYNNGGNQASSDFINSLSHKSLSSSYNTGVCKAYNELAKLAEGEYLLLWDDDKLALPLWDVNILPLIETEGEFAWKSLVEIWPHNTNPCSIQYDFGQSPSTLQATKLLATVNELFFPRKVSLSVSQLMTKKLFDAIGGYDELFYPGFGSDPDIMWRSFCFLGKTPQKFLNANSSFYYHFTSATTNRIFRYKFVTYCLRAYGHCLFFVKHGFLVRHLRKKTSHGLLETALQ</sequence>
<evidence type="ECO:0000259" key="1">
    <source>
        <dbReference type="Pfam" id="PF00535"/>
    </source>
</evidence>
<dbReference type="EMBL" id="FUKI01000119">
    <property type="protein sequence ID" value="SJM93279.1"/>
    <property type="molecule type" value="Genomic_DNA"/>
</dbReference>
<dbReference type="SUPFAM" id="SSF53448">
    <property type="entry name" value="Nucleotide-diphospho-sugar transferases"/>
    <property type="match status" value="1"/>
</dbReference>
<dbReference type="Proteomes" id="UP000195667">
    <property type="component" value="Unassembled WGS sequence"/>
</dbReference>
<dbReference type="GO" id="GO:0016758">
    <property type="term" value="F:hexosyltransferase activity"/>
    <property type="evidence" value="ECO:0007669"/>
    <property type="project" value="UniProtKB-ARBA"/>
</dbReference>
<reference evidence="3" key="1">
    <citation type="submission" date="2017-02" db="EMBL/GenBank/DDBJ databases">
        <authorList>
            <person name="Daims H."/>
        </authorList>
    </citation>
    <scope>NUCLEOTIDE SEQUENCE [LARGE SCALE GENOMIC DNA]</scope>
</reference>
<dbReference type="Gene3D" id="3.90.550.10">
    <property type="entry name" value="Spore Coat Polysaccharide Biosynthesis Protein SpsA, Chain A"/>
    <property type="match status" value="1"/>
</dbReference>
<dbReference type="AlphaFoldDB" id="A0A1R4HAN7"/>
<accession>A0A1R4HAN7</accession>
<dbReference type="OrthoDB" id="9807209at2"/>
<dbReference type="PANTHER" id="PTHR22916:SF3">
    <property type="entry name" value="UDP-GLCNAC:BETAGAL BETA-1,3-N-ACETYLGLUCOSAMINYLTRANSFERASE-LIKE PROTEIN 1"/>
    <property type="match status" value="1"/>
</dbReference>
<evidence type="ECO:0000313" key="3">
    <source>
        <dbReference type="Proteomes" id="UP000195667"/>
    </source>
</evidence>
<dbReference type="PANTHER" id="PTHR22916">
    <property type="entry name" value="GLYCOSYLTRANSFERASE"/>
    <property type="match status" value="1"/>
</dbReference>
<protein>
    <submittedName>
        <fullName evidence="2">Putative Glycosyltransferase, group 2 family</fullName>
    </submittedName>
</protein>
<gene>
    <name evidence="2" type="ORF">CRENPOLYSF1_430007</name>
</gene>
<dbReference type="RefSeq" id="WP_087143763.1">
    <property type="nucleotide sequence ID" value="NZ_FUKI01000119.1"/>
</dbReference>
<keyword evidence="3" id="KW-1185">Reference proteome</keyword>
<organism evidence="2 3">
    <name type="scientific">Crenothrix polyspora</name>
    <dbReference type="NCBI Taxonomy" id="360316"/>
    <lineage>
        <taxon>Bacteria</taxon>
        <taxon>Pseudomonadati</taxon>
        <taxon>Pseudomonadota</taxon>
        <taxon>Gammaproteobacteria</taxon>
        <taxon>Methylococcales</taxon>
        <taxon>Crenotrichaceae</taxon>
        <taxon>Crenothrix</taxon>
    </lineage>
</organism>
<feature type="domain" description="Glycosyltransferase 2-like" evidence="1">
    <location>
        <begin position="3"/>
        <end position="104"/>
    </location>
</feature>
<dbReference type="InterPro" id="IPR001173">
    <property type="entry name" value="Glyco_trans_2-like"/>
</dbReference>
<dbReference type="Pfam" id="PF00535">
    <property type="entry name" value="Glycos_transf_2"/>
    <property type="match status" value="1"/>
</dbReference>
<name>A0A1R4HAN7_9GAMM</name>
<keyword evidence="2" id="KW-0808">Transferase</keyword>
<dbReference type="InterPro" id="IPR029044">
    <property type="entry name" value="Nucleotide-diphossugar_trans"/>
</dbReference>
<evidence type="ECO:0000313" key="2">
    <source>
        <dbReference type="EMBL" id="SJM93279.1"/>
    </source>
</evidence>